<dbReference type="EMBL" id="DXGE01000018">
    <property type="protein sequence ID" value="HIW85682.1"/>
    <property type="molecule type" value="Genomic_DNA"/>
</dbReference>
<keyword evidence="2" id="KW-0472">Membrane</keyword>
<organism evidence="3 4">
    <name type="scientific">Candidatus Eubacterium faecipullorum</name>
    <dbReference type="NCBI Taxonomy" id="2838571"/>
    <lineage>
        <taxon>Bacteria</taxon>
        <taxon>Bacillati</taxon>
        <taxon>Bacillota</taxon>
        <taxon>Clostridia</taxon>
        <taxon>Eubacteriales</taxon>
        <taxon>Eubacteriaceae</taxon>
        <taxon>Eubacterium</taxon>
    </lineage>
</organism>
<evidence type="ECO:0000313" key="3">
    <source>
        <dbReference type="EMBL" id="HIW85682.1"/>
    </source>
</evidence>
<feature type="region of interest" description="Disordered" evidence="1">
    <location>
        <begin position="662"/>
        <end position="712"/>
    </location>
</feature>
<comment type="caution">
    <text evidence="3">The sequence shown here is derived from an EMBL/GenBank/DDBJ whole genome shotgun (WGS) entry which is preliminary data.</text>
</comment>
<accession>A0A9D1RDP7</accession>
<protein>
    <recommendedName>
        <fullName evidence="5">LPXTG cell wall anchor domain-containing protein</fullName>
    </recommendedName>
</protein>
<sequence length="750" mass="79327">MLKAYQDYYALVQSDQVAVSEQTSDMLLEMLESKYAGITSAVQDVISVGQTLIEDADSADLDEIKAAVEAYNNLNADAKSMADSILSNSTLKFAATLSVPIVYDENTDALEAYNNRPEVSTYTGSDLLDQAIAYVNEAQLNDFVAYIDGLDLDAILSDNLYQASVINAIFDLYATLSHNTTDIEGLITLGEIISGVITPEYLTSSLPEGKFSAVVEKINAAEVAEDDPEGTNILDKIAAIDFTAEDWGFTSGDKDGFVDALLAALRPITQLLDPEAQISFKALGFLTVTANIGLRMFDPQITDDGNYAASIYENLLPLLEQLGMNDLPTTEEYRANYYQVKEESGAAIAADEFLKPILDSLFANVVDPITADPLNGLVKILPRLAYVVDGDRLNTYIQKVLTDQGKVVSLEGVAASFAGEGPLLDLTTLGLDLSTEAINNLIPDTIDVGSLVGNGTELVLDIGDIPWSTLADCVTLSAVPSKTIYNEYTLLRTGEADSCMSTVFYWLFDVAFADADTYAAIKELIKGVVPEDFASIIDGVFETILDPAQAAGKVDGYGMLLDNSLIGGKPTGNEIWRIEAAAGQGGTISPSGTVELKQPDSKTFTITANEGYTINSLTVNGTAVSAAAGKTSYDYTVSGADITSSDSENYYPTDVTISVTFADESGNSAPGPDPDEPGTNPGGGQDPSGGNGTGTDTNTGNTNLPAINGNNPNLPNTGAQAVAGMSVITVILAIAAGAIVWLVLRKRIAE</sequence>
<evidence type="ECO:0000313" key="4">
    <source>
        <dbReference type="Proteomes" id="UP000824205"/>
    </source>
</evidence>
<evidence type="ECO:0000256" key="2">
    <source>
        <dbReference type="SAM" id="Phobius"/>
    </source>
</evidence>
<name>A0A9D1RDP7_9FIRM</name>
<keyword evidence="2" id="KW-0812">Transmembrane</keyword>
<dbReference type="AlphaFoldDB" id="A0A9D1RDP7"/>
<evidence type="ECO:0000256" key="1">
    <source>
        <dbReference type="SAM" id="MobiDB-lite"/>
    </source>
</evidence>
<proteinExistence type="predicted"/>
<keyword evidence="2" id="KW-1133">Transmembrane helix</keyword>
<dbReference type="Proteomes" id="UP000824205">
    <property type="component" value="Unassembled WGS sequence"/>
</dbReference>
<gene>
    <name evidence="3" type="ORF">IAA48_04225</name>
</gene>
<feature type="compositionally biased region" description="Low complexity" evidence="1">
    <location>
        <begin position="694"/>
        <end position="703"/>
    </location>
</feature>
<feature type="transmembrane region" description="Helical" evidence="2">
    <location>
        <begin position="721"/>
        <end position="744"/>
    </location>
</feature>
<evidence type="ECO:0008006" key="5">
    <source>
        <dbReference type="Google" id="ProtNLM"/>
    </source>
</evidence>
<reference evidence="3" key="1">
    <citation type="journal article" date="2021" name="PeerJ">
        <title>Extensive microbial diversity within the chicken gut microbiome revealed by metagenomics and culture.</title>
        <authorList>
            <person name="Gilroy R."/>
            <person name="Ravi A."/>
            <person name="Getino M."/>
            <person name="Pursley I."/>
            <person name="Horton D.L."/>
            <person name="Alikhan N.F."/>
            <person name="Baker D."/>
            <person name="Gharbi K."/>
            <person name="Hall N."/>
            <person name="Watson M."/>
            <person name="Adriaenssens E.M."/>
            <person name="Foster-Nyarko E."/>
            <person name="Jarju S."/>
            <person name="Secka A."/>
            <person name="Antonio M."/>
            <person name="Oren A."/>
            <person name="Chaudhuri R.R."/>
            <person name="La Ragione R."/>
            <person name="Hildebrand F."/>
            <person name="Pallen M.J."/>
        </authorList>
    </citation>
    <scope>NUCLEOTIDE SEQUENCE</scope>
    <source>
        <strain evidence="3">421</strain>
    </source>
</reference>
<feature type="compositionally biased region" description="Gly residues" evidence="1">
    <location>
        <begin position="680"/>
        <end position="693"/>
    </location>
</feature>
<reference evidence="3" key="2">
    <citation type="submission" date="2021-04" db="EMBL/GenBank/DDBJ databases">
        <authorList>
            <person name="Gilroy R."/>
        </authorList>
    </citation>
    <scope>NUCLEOTIDE SEQUENCE</scope>
    <source>
        <strain evidence="3">421</strain>
    </source>
</reference>